<keyword evidence="1" id="KW-0812">Transmembrane</keyword>
<reference evidence="2" key="1">
    <citation type="submission" date="2018-01" db="EMBL/GenBank/DDBJ databases">
        <title>An insight into the sialome of Amazonian anophelines.</title>
        <authorList>
            <person name="Ribeiro J.M."/>
            <person name="Scarpassa V."/>
            <person name="Calvo E."/>
        </authorList>
    </citation>
    <scope>NUCLEOTIDE SEQUENCE</scope>
</reference>
<evidence type="ECO:0000313" key="2">
    <source>
        <dbReference type="EMBL" id="MBW74372.1"/>
    </source>
</evidence>
<feature type="transmembrane region" description="Helical" evidence="1">
    <location>
        <begin position="58"/>
        <end position="77"/>
    </location>
</feature>
<dbReference type="AlphaFoldDB" id="A0A2M4D9W0"/>
<accession>A0A2M4D9W0</accession>
<evidence type="ECO:0000256" key="1">
    <source>
        <dbReference type="SAM" id="Phobius"/>
    </source>
</evidence>
<feature type="transmembrane region" description="Helical" evidence="1">
    <location>
        <begin position="89"/>
        <end position="109"/>
    </location>
</feature>
<organism evidence="2">
    <name type="scientific">Anopheles darlingi</name>
    <name type="common">Mosquito</name>
    <dbReference type="NCBI Taxonomy" id="43151"/>
    <lineage>
        <taxon>Eukaryota</taxon>
        <taxon>Metazoa</taxon>
        <taxon>Ecdysozoa</taxon>
        <taxon>Arthropoda</taxon>
        <taxon>Hexapoda</taxon>
        <taxon>Insecta</taxon>
        <taxon>Pterygota</taxon>
        <taxon>Neoptera</taxon>
        <taxon>Endopterygota</taxon>
        <taxon>Diptera</taxon>
        <taxon>Nematocera</taxon>
        <taxon>Culicoidea</taxon>
        <taxon>Culicidae</taxon>
        <taxon>Anophelinae</taxon>
        <taxon>Anopheles</taxon>
    </lineage>
</organism>
<sequence length="128" mass="14545">MLLFTYSANSRRYSSFSFSFATTASLCFASQLSAASLLAQQFGQVNSSFNRLTSSCKAFFSLFESLSFCTVCSNLIWRSLICVEKRDLLGILPFLRYLLLTLSFFVRILSEDSILNRFFPKISKCFPT</sequence>
<proteinExistence type="predicted"/>
<name>A0A2M4D9W0_ANODA</name>
<keyword evidence="1" id="KW-1133">Transmembrane helix</keyword>
<dbReference type="EMBL" id="GGFL01010194">
    <property type="protein sequence ID" value="MBW74372.1"/>
    <property type="molecule type" value="Transcribed_RNA"/>
</dbReference>
<keyword evidence="1" id="KW-0472">Membrane</keyword>
<protein>
    <submittedName>
        <fullName evidence="2">Uncharacterized protein</fullName>
    </submittedName>
</protein>